<evidence type="ECO:0000256" key="2">
    <source>
        <dbReference type="ARBA" id="ARBA00047806"/>
    </source>
</evidence>
<dbReference type="Gene3D" id="3.30.1060.10">
    <property type="entry name" value="Peptide methionine sulphoxide reductase MsrA"/>
    <property type="match status" value="1"/>
</dbReference>
<dbReference type="SUPFAM" id="SSF55068">
    <property type="entry name" value="Peptide methionine sulfoxide reductase"/>
    <property type="match status" value="1"/>
</dbReference>
<proteinExistence type="inferred from homology"/>
<feature type="active site" evidence="4">
    <location>
        <position position="45"/>
    </location>
</feature>
<dbReference type="AlphaFoldDB" id="A0A0H1R4Y5"/>
<dbReference type="EC" id="1.8.4.11" evidence="4"/>
<keyword evidence="7" id="KW-1185">Reference proteome</keyword>
<comment type="caution">
    <text evidence="6">The sequence shown here is derived from an EMBL/GenBank/DDBJ whole genome shotgun (WGS) entry which is preliminary data.</text>
</comment>
<dbReference type="PANTHER" id="PTHR43774:SF1">
    <property type="entry name" value="PEPTIDE METHIONINE SULFOXIDE REDUCTASE MSRA 2"/>
    <property type="match status" value="1"/>
</dbReference>
<comment type="catalytic activity">
    <reaction evidence="3 4">
        <text>[thioredoxin]-disulfide + L-methionine + H2O = L-methionine (S)-S-oxide + [thioredoxin]-dithiol</text>
        <dbReference type="Rhea" id="RHEA:19993"/>
        <dbReference type="Rhea" id="RHEA-COMP:10698"/>
        <dbReference type="Rhea" id="RHEA-COMP:10700"/>
        <dbReference type="ChEBI" id="CHEBI:15377"/>
        <dbReference type="ChEBI" id="CHEBI:29950"/>
        <dbReference type="ChEBI" id="CHEBI:50058"/>
        <dbReference type="ChEBI" id="CHEBI:57844"/>
        <dbReference type="ChEBI" id="CHEBI:58772"/>
        <dbReference type="EC" id="1.8.4.11"/>
    </reaction>
</comment>
<organism evidence="6 7">
    <name type="scientific">Microvirga vignae</name>
    <dbReference type="NCBI Taxonomy" id="1225564"/>
    <lineage>
        <taxon>Bacteria</taxon>
        <taxon>Pseudomonadati</taxon>
        <taxon>Pseudomonadota</taxon>
        <taxon>Alphaproteobacteria</taxon>
        <taxon>Hyphomicrobiales</taxon>
        <taxon>Methylobacteriaceae</taxon>
        <taxon>Microvirga</taxon>
    </lineage>
</organism>
<reference evidence="6 7" key="1">
    <citation type="submission" date="2015-05" db="EMBL/GenBank/DDBJ databases">
        <title>Draft genome sequence of Microvirga vignae strain BR3299, a novel nitrogen fixing bacteria isolated from Brazil semi-aired region.</title>
        <authorList>
            <person name="Zilli J.E."/>
            <person name="Passos S.R."/>
            <person name="Leite J."/>
            <person name="Baldani J.I."/>
            <person name="Xavier G.R."/>
            <person name="Rumjaneck N.G."/>
            <person name="Simoes-Araujo J.L."/>
        </authorList>
    </citation>
    <scope>NUCLEOTIDE SEQUENCE [LARGE SCALE GENOMIC DNA]</scope>
    <source>
        <strain evidence="6 7">BR3299</strain>
    </source>
</reference>
<evidence type="ECO:0000313" key="7">
    <source>
        <dbReference type="Proteomes" id="UP000035489"/>
    </source>
</evidence>
<feature type="domain" description="Peptide methionine sulphoxide reductase MsrA" evidence="5">
    <location>
        <begin position="38"/>
        <end position="190"/>
    </location>
</feature>
<dbReference type="HAMAP" id="MF_01401">
    <property type="entry name" value="MsrA"/>
    <property type="match status" value="1"/>
</dbReference>
<protein>
    <recommendedName>
        <fullName evidence="4">Peptide methionine sulfoxide reductase MsrA</fullName>
        <shortName evidence="4">Protein-methionine-S-oxide reductase</shortName>
        <ecNumber evidence="4">1.8.4.11</ecNumber>
    </recommendedName>
    <alternativeName>
        <fullName evidence="4">Peptide-methionine (S)-S-oxide reductase</fullName>
        <shortName evidence="4">Peptide Met(O) reductase</shortName>
    </alternativeName>
</protein>
<dbReference type="InterPro" id="IPR002569">
    <property type="entry name" value="Met_Sox_Rdtase_MsrA_dom"/>
</dbReference>
<evidence type="ECO:0000256" key="1">
    <source>
        <dbReference type="ARBA" id="ARBA00023002"/>
    </source>
</evidence>
<dbReference type="NCBIfam" id="TIGR00401">
    <property type="entry name" value="msrA"/>
    <property type="match status" value="1"/>
</dbReference>
<gene>
    <name evidence="4" type="primary">msrA</name>
    <name evidence="6" type="ORF">AA309_29175</name>
</gene>
<name>A0A0H1R4Y5_9HYPH</name>
<keyword evidence="1 4" id="KW-0560">Oxidoreductase</keyword>
<dbReference type="PANTHER" id="PTHR43774">
    <property type="entry name" value="PEPTIDE METHIONINE SULFOXIDE REDUCTASE"/>
    <property type="match status" value="1"/>
</dbReference>
<dbReference type="Pfam" id="PF01625">
    <property type="entry name" value="PMSR"/>
    <property type="match status" value="1"/>
</dbReference>
<accession>A0A0H1R4Y5</accession>
<comment type="catalytic activity">
    <reaction evidence="2 4">
        <text>L-methionyl-[protein] + [thioredoxin]-disulfide + H2O = L-methionyl-(S)-S-oxide-[protein] + [thioredoxin]-dithiol</text>
        <dbReference type="Rhea" id="RHEA:14217"/>
        <dbReference type="Rhea" id="RHEA-COMP:10698"/>
        <dbReference type="Rhea" id="RHEA-COMP:10700"/>
        <dbReference type="Rhea" id="RHEA-COMP:12313"/>
        <dbReference type="Rhea" id="RHEA-COMP:12315"/>
        <dbReference type="ChEBI" id="CHEBI:15377"/>
        <dbReference type="ChEBI" id="CHEBI:16044"/>
        <dbReference type="ChEBI" id="CHEBI:29950"/>
        <dbReference type="ChEBI" id="CHEBI:44120"/>
        <dbReference type="ChEBI" id="CHEBI:50058"/>
        <dbReference type="EC" id="1.8.4.11"/>
    </reaction>
</comment>
<comment type="similarity">
    <text evidence="4">Belongs to the MsrA Met sulfoxide reductase family.</text>
</comment>
<dbReference type="InterPro" id="IPR036509">
    <property type="entry name" value="Met_Sox_Rdtase_MsrA_sf"/>
</dbReference>
<evidence type="ECO:0000256" key="4">
    <source>
        <dbReference type="HAMAP-Rule" id="MF_01401"/>
    </source>
</evidence>
<evidence type="ECO:0000256" key="3">
    <source>
        <dbReference type="ARBA" id="ARBA00048782"/>
    </source>
</evidence>
<dbReference type="GO" id="GO:0008113">
    <property type="term" value="F:peptide-methionine (S)-S-oxide reductase activity"/>
    <property type="evidence" value="ECO:0007669"/>
    <property type="project" value="UniProtKB-UniRule"/>
</dbReference>
<dbReference type="STRING" id="1225564.AA309_29175"/>
<evidence type="ECO:0000313" key="6">
    <source>
        <dbReference type="EMBL" id="KLK89836.1"/>
    </source>
</evidence>
<dbReference type="GO" id="GO:0033744">
    <property type="term" value="F:L-methionine:thioredoxin-disulfide S-oxidoreductase activity"/>
    <property type="evidence" value="ECO:0007669"/>
    <property type="project" value="RHEA"/>
</dbReference>
<sequence length="222" mass="24255">MLGLIGFAIVSRVPSAAEAPRLVPAALFDESTEGGLQTAVLAGGCFWGIQAVFQHVEGVVSATSGYAGGSAETASYEQTETGLTRHAEAVRVVFDPQKISYGTLLRVFFSAAHDPTQLDRQGPDVGPQYRSAIFPSDEQQAKIAENYIKQLDEAKLFNSEIATTIEPGQSFYEAEHYHQDYMYNNPGQPYVVVHERPKIEALRRLIPALYRAQPVLVAGHTD</sequence>
<evidence type="ECO:0000259" key="5">
    <source>
        <dbReference type="Pfam" id="PF01625"/>
    </source>
</evidence>
<comment type="function">
    <text evidence="4">Has an important function as a repair enzyme for proteins that have been inactivated by oxidation. Catalyzes the reversible oxidation-reduction of methionine sulfoxide in proteins to methionine.</text>
</comment>
<dbReference type="PATRIC" id="fig|1225564.3.peg.505"/>
<dbReference type="EMBL" id="LCYG01000117">
    <property type="protein sequence ID" value="KLK89836.1"/>
    <property type="molecule type" value="Genomic_DNA"/>
</dbReference>
<dbReference type="Proteomes" id="UP000035489">
    <property type="component" value="Unassembled WGS sequence"/>
</dbReference>